<keyword evidence="2" id="KW-1185">Reference proteome</keyword>
<dbReference type="VEuPathDB" id="FungiDB:PCH_Pc23g00950"/>
<organism evidence="1 2">
    <name type="scientific">Penicillium rubens (strain ATCC 28089 / DSM 1075 / NRRL 1951 / Wisconsin 54-1255)</name>
    <name type="common">Penicillium chrysogenum</name>
    <dbReference type="NCBI Taxonomy" id="500485"/>
    <lineage>
        <taxon>Eukaryota</taxon>
        <taxon>Fungi</taxon>
        <taxon>Dikarya</taxon>
        <taxon>Ascomycota</taxon>
        <taxon>Pezizomycotina</taxon>
        <taxon>Eurotiomycetes</taxon>
        <taxon>Eurotiomycetidae</taxon>
        <taxon>Eurotiales</taxon>
        <taxon>Aspergillaceae</taxon>
        <taxon>Penicillium</taxon>
        <taxon>Penicillium chrysogenum species complex</taxon>
    </lineage>
</organism>
<dbReference type="EMBL" id="AM920438">
    <property type="protein sequence ID" value="CAP79589.1"/>
    <property type="molecule type" value="Genomic_DNA"/>
</dbReference>
<reference evidence="1 2" key="1">
    <citation type="journal article" date="2008" name="Nat. Biotechnol.">
        <title>Genome sequencing and analysis of the filamentous fungus Penicillium chrysogenum.</title>
        <authorList>
            <person name="van den Berg M.A."/>
            <person name="Albang R."/>
            <person name="Albermann K."/>
            <person name="Badger J.H."/>
            <person name="Daran J.-M."/>
            <person name="Driessen A.J.M."/>
            <person name="Garcia-Estrada C."/>
            <person name="Fedorova N.D."/>
            <person name="Harris D.M."/>
            <person name="Heijne W.H.M."/>
            <person name="Joardar V.S."/>
            <person name="Kiel J.A.K.W."/>
            <person name="Kovalchuk A."/>
            <person name="Martin J.F."/>
            <person name="Nierman W.C."/>
            <person name="Nijland J.G."/>
            <person name="Pronk J.T."/>
            <person name="Roubos J.A."/>
            <person name="van der Klei I.J."/>
            <person name="van Peij N.N.M.E."/>
            <person name="Veenhuis M."/>
            <person name="von Doehren H."/>
            <person name="Wagner C."/>
            <person name="Wortman J.R."/>
            <person name="Bovenberg R.A.L."/>
        </authorList>
    </citation>
    <scope>NUCLEOTIDE SEQUENCE [LARGE SCALE GENOMIC DNA]</scope>
    <source>
        <strain evidence="2">ATCC 28089 / DSM 1075 / NRRL 1951 / Wisconsin 54-1255</strain>
    </source>
</reference>
<dbReference type="AlphaFoldDB" id="B6HWE5"/>
<dbReference type="Proteomes" id="UP000000724">
    <property type="component" value="Contig Pc00c23"/>
</dbReference>
<evidence type="ECO:0000313" key="2">
    <source>
        <dbReference type="Proteomes" id="UP000000724"/>
    </source>
</evidence>
<proteinExistence type="predicted"/>
<protein>
    <submittedName>
        <fullName evidence="1">Uncharacterized protein</fullName>
    </submittedName>
</protein>
<gene>
    <name evidence="1" type="ORF">Pc23g00950</name>
    <name evidence="1" type="ORF">PCH_Pc23g00950</name>
</gene>
<evidence type="ECO:0000313" key="1">
    <source>
        <dbReference type="EMBL" id="CAP79589.1"/>
    </source>
</evidence>
<sequence>MDEPGDLGLGQLDWCTKLLWRREGDAVRLTYVMSCHWGIPKLKVRQDPTNEQHALLDPPDSCYVAIQRNIQNSNPVSGCGDQAASRPTLMVDGPAFLNLGVPASTVPPCKQVKHAKQAGFTADRKPQYCGIVAILISEPTMTTKRC</sequence>
<accession>B6HWE5</accession>
<dbReference type="HOGENOM" id="CLU_1778109_0_0_1"/>
<name>B6HWE5_PENRW</name>